<evidence type="ECO:0000313" key="2">
    <source>
        <dbReference type="EMBL" id="KAH1121142.1"/>
    </source>
</evidence>
<dbReference type="PANTHER" id="PTHR16441:SF0">
    <property type="entry name" value="COILED-COIL DOMAIN-CONTAINING PROTEIN 93"/>
    <property type="match status" value="1"/>
</dbReference>
<dbReference type="OrthoDB" id="3168162at2759"/>
<dbReference type="InterPro" id="IPR019159">
    <property type="entry name" value="CCDC93_CC"/>
</dbReference>
<dbReference type="PANTHER" id="PTHR16441">
    <property type="entry name" value="FIDIPIDINE"/>
    <property type="match status" value="1"/>
</dbReference>
<dbReference type="EMBL" id="JAIQCV010000002">
    <property type="protein sequence ID" value="KAH1121142.1"/>
    <property type="molecule type" value="Genomic_DNA"/>
</dbReference>
<dbReference type="Pfam" id="PF09762">
    <property type="entry name" value="CCDC93_CC"/>
    <property type="match status" value="1"/>
</dbReference>
<dbReference type="AlphaFoldDB" id="A0A9D4AFZ2"/>
<accession>A0A9D4AFZ2</accession>
<dbReference type="GO" id="GO:0006893">
    <property type="term" value="P:Golgi to plasma membrane transport"/>
    <property type="evidence" value="ECO:0007669"/>
    <property type="project" value="TreeGrafter"/>
</dbReference>
<name>A0A9D4AFZ2_9ROSI</name>
<feature type="domain" description="CCDC93 coiled-coil" evidence="1">
    <location>
        <begin position="128"/>
        <end position="179"/>
    </location>
</feature>
<proteinExistence type="predicted"/>
<protein>
    <recommendedName>
        <fullName evidence="1">CCDC93 coiled-coil domain-containing protein</fullName>
    </recommendedName>
</protein>
<sequence>MLSEHPVLESAAGPHIIINWKDVVNFASANYLRFVGHDNHEIKCVYQESCNLVLEKYGVGSCGPCGFYGTIGNSSPLLSAAASSLHRRRWKFSSSRYFTLLADFVRGDKRSKLLVTCNTNVDLAISCRYERRLSELNAHIQEKLQQTRKFYATYNALLEIKELMLKQTSLLNSINSQVQLKRVIFLAFVYGLLCSCL</sequence>
<keyword evidence="3" id="KW-1185">Reference proteome</keyword>
<organism evidence="2 3">
    <name type="scientific">Gossypium stocksii</name>
    <dbReference type="NCBI Taxonomy" id="47602"/>
    <lineage>
        <taxon>Eukaryota</taxon>
        <taxon>Viridiplantae</taxon>
        <taxon>Streptophyta</taxon>
        <taxon>Embryophyta</taxon>
        <taxon>Tracheophyta</taxon>
        <taxon>Spermatophyta</taxon>
        <taxon>Magnoliopsida</taxon>
        <taxon>eudicotyledons</taxon>
        <taxon>Gunneridae</taxon>
        <taxon>Pentapetalae</taxon>
        <taxon>rosids</taxon>
        <taxon>malvids</taxon>
        <taxon>Malvales</taxon>
        <taxon>Malvaceae</taxon>
        <taxon>Malvoideae</taxon>
        <taxon>Gossypium</taxon>
    </lineage>
</organism>
<gene>
    <name evidence="2" type="ORF">J1N35_004302</name>
</gene>
<dbReference type="InterPro" id="IPR039116">
    <property type="entry name" value="CCDC93"/>
</dbReference>
<reference evidence="2 3" key="1">
    <citation type="journal article" date="2021" name="Plant Biotechnol. J.">
        <title>Multi-omics assisted identification of the key and species-specific regulatory components of drought-tolerant mechanisms in Gossypium stocksii.</title>
        <authorList>
            <person name="Yu D."/>
            <person name="Ke L."/>
            <person name="Zhang D."/>
            <person name="Wu Y."/>
            <person name="Sun Y."/>
            <person name="Mei J."/>
            <person name="Sun J."/>
            <person name="Sun Y."/>
        </authorList>
    </citation>
    <scope>NUCLEOTIDE SEQUENCE [LARGE SCALE GENOMIC DNA]</scope>
    <source>
        <strain evidence="3">cv. E1</strain>
        <tissue evidence="2">Leaf</tissue>
    </source>
</reference>
<evidence type="ECO:0000313" key="3">
    <source>
        <dbReference type="Proteomes" id="UP000828251"/>
    </source>
</evidence>
<dbReference type="Proteomes" id="UP000828251">
    <property type="component" value="Unassembled WGS sequence"/>
</dbReference>
<evidence type="ECO:0000259" key="1">
    <source>
        <dbReference type="Pfam" id="PF09762"/>
    </source>
</evidence>
<comment type="caution">
    <text evidence="2">The sequence shown here is derived from an EMBL/GenBank/DDBJ whole genome shotgun (WGS) entry which is preliminary data.</text>
</comment>